<reference evidence="1 2" key="2">
    <citation type="submission" date="2020-07" db="EMBL/GenBank/DDBJ databases">
        <authorList>
            <person name="Yu X."/>
        </authorList>
    </citation>
    <scope>NUCLEOTIDE SEQUENCE [LARGE SCALE GENOMIC DNA]</scope>
    <source>
        <strain evidence="2">24</strain>
    </source>
</reference>
<dbReference type="InterPro" id="IPR012349">
    <property type="entry name" value="Split_barrel_FMN-bd"/>
</dbReference>
<dbReference type="Gene3D" id="2.30.110.10">
    <property type="entry name" value="Electron Transport, Fmn-binding Protein, Chain A"/>
    <property type="match status" value="1"/>
</dbReference>
<sequence length="165" mass="18170">MTEQSYAVDIGHPPSALLRAVNPVLGFLLGTPLAGPLRKQLMVLRFSGRKSGKQFSIPVSAHVINDGHSADLYALAGAHWKYNFSGGGPAQVVYDGQTRPMRGEIVEDRAKTHELYLRCAQSYGAKKAQRLMGLKFRDNHIPTLQEFAEAIERLKLVAIKFTPAL</sequence>
<evidence type="ECO:0000313" key="2">
    <source>
        <dbReference type="Proteomes" id="UP000510682"/>
    </source>
</evidence>
<evidence type="ECO:0008006" key="3">
    <source>
        <dbReference type="Google" id="ProtNLM"/>
    </source>
</evidence>
<accession>A0A7D6HRK2</accession>
<dbReference type="KEGG" id="mgor:H0P51_04730"/>
<organism evidence="1 2">
    <name type="scientific">Mycobacterium vicinigordonae</name>
    <dbReference type="NCBI Taxonomy" id="1719132"/>
    <lineage>
        <taxon>Bacteria</taxon>
        <taxon>Bacillati</taxon>
        <taxon>Actinomycetota</taxon>
        <taxon>Actinomycetes</taxon>
        <taxon>Mycobacteriales</taxon>
        <taxon>Mycobacteriaceae</taxon>
        <taxon>Mycobacterium</taxon>
    </lineage>
</organism>
<evidence type="ECO:0000313" key="1">
    <source>
        <dbReference type="EMBL" id="QLL08271.1"/>
    </source>
</evidence>
<dbReference type="PIRSF" id="PIRSF021513">
    <property type="entry name" value="GrhN_RubW_prd"/>
    <property type="match status" value="1"/>
</dbReference>
<name>A0A7D6HRK2_9MYCO</name>
<reference evidence="2" key="3">
    <citation type="submission" date="2023-07" db="EMBL/GenBank/DDBJ databases">
        <title>Description of Mycobacterium gordonae subsp. intergordonae subsp.nov. and Mycobacterium gordonae subsp. gordonae subsp. nov.</title>
        <authorList>
            <person name="Huang H."/>
        </authorList>
    </citation>
    <scope>NUCLEOTIDE SEQUENCE [LARGE SCALE GENOMIC DNA]</scope>
    <source>
        <strain evidence="2">24</strain>
    </source>
</reference>
<dbReference type="InterPro" id="IPR016791">
    <property type="entry name" value="Polyketide_synth_GrhN/RubW_prd"/>
</dbReference>
<protein>
    <recommendedName>
        <fullName evidence="3">Nitroreductase family deazaflavin-dependent oxidoreductase</fullName>
    </recommendedName>
</protein>
<dbReference type="EMBL" id="CP059165">
    <property type="protein sequence ID" value="QLL08271.1"/>
    <property type="molecule type" value="Genomic_DNA"/>
</dbReference>
<keyword evidence="2" id="KW-1185">Reference proteome</keyword>
<proteinExistence type="predicted"/>
<dbReference type="RefSeq" id="WP_180916870.1">
    <property type="nucleotide sequence ID" value="NZ_CP059165.1"/>
</dbReference>
<reference evidence="2" key="1">
    <citation type="submission" date="2020-07" db="EMBL/GenBank/DDBJ databases">
        <title>Description of Mycobacterium gordonae subsp. intergordonae subsp.nov. and Mycobacterium gordonae subsp. gordonae subsp. nov.</title>
        <authorList>
            <person name="Yu X."/>
        </authorList>
    </citation>
    <scope>NUCLEOTIDE SEQUENCE [LARGE SCALE GENOMIC DNA]</scope>
    <source>
        <strain evidence="2">24</strain>
    </source>
</reference>
<gene>
    <name evidence="1" type="ORF">H0P51_04730</name>
</gene>
<dbReference type="AlphaFoldDB" id="A0A7D6HRK2"/>
<dbReference type="Proteomes" id="UP000510682">
    <property type="component" value="Chromosome"/>
</dbReference>